<gene>
    <name evidence="2" type="ORF">N864_22685</name>
</gene>
<dbReference type="InterPro" id="IPR014748">
    <property type="entry name" value="Enoyl-CoA_hydra_C"/>
</dbReference>
<dbReference type="EMBL" id="AWQS01000056">
    <property type="protein sequence ID" value="EWT06272.1"/>
    <property type="molecule type" value="Genomic_DNA"/>
</dbReference>
<comment type="similarity">
    <text evidence="1">Belongs to the enoyl-CoA hydratase/isomerase family.</text>
</comment>
<dbReference type="InterPro" id="IPR001753">
    <property type="entry name" value="Enoyl-CoA_hydra/iso"/>
</dbReference>
<sequence length="253" mass="26820">MSAVRTEDRGSVRILTLDRPERRNALNLEDRLELLEALRAADREARAIVLTGAGAVFCAGGDITSMSQDRSVAAHRLQVVGSIVEQLHGGERPIVAAVEGGAYGLGLALAVGSDLLVAGRSATFSTSFAQVGLAPDTGLAYSLPFRVGRGRTRELLLTARMVSADEAERIGMVDMLADDGAVLEAAVSSAQRLAELSAPMVAGVRRILHMSDQSLQGVLAAEAETQVDLLAGPEFAEGRDAFLERRKPNFNRV</sequence>
<reference evidence="3" key="1">
    <citation type="submission" date="2013-08" db="EMBL/GenBank/DDBJ databases">
        <title>Intrasporangium oryzae NRRL B-24470.</title>
        <authorList>
            <person name="Liu H."/>
            <person name="Wang G."/>
        </authorList>
    </citation>
    <scope>NUCLEOTIDE SEQUENCE [LARGE SCALE GENOMIC DNA]</scope>
    <source>
        <strain evidence="3">Q5-1</strain>
    </source>
</reference>
<dbReference type="PANTHER" id="PTHR43459">
    <property type="entry name" value="ENOYL-COA HYDRATASE"/>
    <property type="match status" value="1"/>
</dbReference>
<dbReference type="Proteomes" id="UP000019494">
    <property type="component" value="Unassembled WGS sequence"/>
</dbReference>
<dbReference type="SUPFAM" id="SSF52096">
    <property type="entry name" value="ClpP/crotonase"/>
    <property type="match status" value="1"/>
</dbReference>
<dbReference type="Gene3D" id="3.90.226.10">
    <property type="entry name" value="2-enoyl-CoA Hydratase, Chain A, domain 1"/>
    <property type="match status" value="1"/>
</dbReference>
<accession>W9GMD2</accession>
<dbReference type="PANTHER" id="PTHR43459:SF1">
    <property type="entry name" value="EG:BACN32G11.4 PROTEIN"/>
    <property type="match status" value="1"/>
</dbReference>
<dbReference type="CDD" id="cd06558">
    <property type="entry name" value="crotonase-like"/>
    <property type="match status" value="1"/>
</dbReference>
<protein>
    <submittedName>
        <fullName evidence="2">Enoyl-CoA hydratase</fullName>
    </submittedName>
</protein>
<dbReference type="Gene3D" id="1.10.12.10">
    <property type="entry name" value="Lyase 2-enoyl-coa Hydratase, Chain A, domain 2"/>
    <property type="match status" value="1"/>
</dbReference>
<name>W9GMD2_9MICO</name>
<evidence type="ECO:0000313" key="3">
    <source>
        <dbReference type="Proteomes" id="UP000019494"/>
    </source>
</evidence>
<organism evidence="2 3">
    <name type="scientific">Intrasporangium chromatireducens Q5-1</name>
    <dbReference type="NCBI Taxonomy" id="584657"/>
    <lineage>
        <taxon>Bacteria</taxon>
        <taxon>Bacillati</taxon>
        <taxon>Actinomycetota</taxon>
        <taxon>Actinomycetes</taxon>
        <taxon>Micrococcales</taxon>
        <taxon>Intrasporangiaceae</taxon>
        <taxon>Intrasporangium</taxon>
    </lineage>
</organism>
<comment type="caution">
    <text evidence="2">The sequence shown here is derived from an EMBL/GenBank/DDBJ whole genome shotgun (WGS) entry which is preliminary data.</text>
</comment>
<dbReference type="PATRIC" id="fig|584657.3.peg.1807"/>
<dbReference type="RefSeq" id="WP_034715802.1">
    <property type="nucleotide sequence ID" value="NZ_AWQS01000056.1"/>
</dbReference>
<dbReference type="InterPro" id="IPR029045">
    <property type="entry name" value="ClpP/crotonase-like_dom_sf"/>
</dbReference>
<dbReference type="GO" id="GO:0003824">
    <property type="term" value="F:catalytic activity"/>
    <property type="evidence" value="ECO:0007669"/>
    <property type="project" value="UniProtKB-ARBA"/>
</dbReference>
<proteinExistence type="inferred from homology"/>
<keyword evidence="3" id="KW-1185">Reference proteome</keyword>
<dbReference type="AlphaFoldDB" id="W9GMD2"/>
<dbReference type="Pfam" id="PF00378">
    <property type="entry name" value="ECH_1"/>
    <property type="match status" value="1"/>
</dbReference>
<evidence type="ECO:0000313" key="2">
    <source>
        <dbReference type="EMBL" id="EWT06272.1"/>
    </source>
</evidence>
<evidence type="ECO:0000256" key="1">
    <source>
        <dbReference type="ARBA" id="ARBA00005254"/>
    </source>
</evidence>
<dbReference type="OrthoDB" id="8452484at2"/>